<dbReference type="Gene3D" id="3.40.50.300">
    <property type="entry name" value="P-loop containing nucleotide triphosphate hydrolases"/>
    <property type="match status" value="1"/>
</dbReference>
<dbReference type="CDD" id="cd03255">
    <property type="entry name" value="ABC_MJ0796_LolCDE_FtsE"/>
    <property type="match status" value="1"/>
</dbReference>
<protein>
    <submittedName>
        <fullName evidence="5">Putative ABC transport system ATP-binding protein</fullName>
    </submittedName>
</protein>
<dbReference type="InterPro" id="IPR003439">
    <property type="entry name" value="ABC_transporter-like_ATP-bd"/>
</dbReference>
<name>A0A1T4W1L6_9GAMM</name>
<keyword evidence="3 5" id="KW-0067">ATP-binding</keyword>
<dbReference type="InterPro" id="IPR015854">
    <property type="entry name" value="ABC_transpr_LolD-like"/>
</dbReference>
<evidence type="ECO:0000259" key="4">
    <source>
        <dbReference type="PROSITE" id="PS50893"/>
    </source>
</evidence>
<dbReference type="AlphaFoldDB" id="A0A1T4W1L6"/>
<evidence type="ECO:0000256" key="3">
    <source>
        <dbReference type="ARBA" id="ARBA00022840"/>
    </source>
</evidence>
<dbReference type="GO" id="GO:0016887">
    <property type="term" value="F:ATP hydrolysis activity"/>
    <property type="evidence" value="ECO:0007669"/>
    <property type="project" value="InterPro"/>
</dbReference>
<dbReference type="Pfam" id="PF00005">
    <property type="entry name" value="ABC_tran"/>
    <property type="match status" value="1"/>
</dbReference>
<dbReference type="InterPro" id="IPR017911">
    <property type="entry name" value="MacB-like_ATP-bd"/>
</dbReference>
<evidence type="ECO:0000256" key="2">
    <source>
        <dbReference type="ARBA" id="ARBA00022741"/>
    </source>
</evidence>
<dbReference type="Proteomes" id="UP000190162">
    <property type="component" value="Unassembled WGS sequence"/>
</dbReference>
<dbReference type="GO" id="GO:0005886">
    <property type="term" value="C:plasma membrane"/>
    <property type="evidence" value="ECO:0007669"/>
    <property type="project" value="TreeGrafter"/>
</dbReference>
<reference evidence="6" key="1">
    <citation type="submission" date="2017-02" db="EMBL/GenBank/DDBJ databases">
        <authorList>
            <person name="Varghese N."/>
            <person name="Submissions S."/>
        </authorList>
    </citation>
    <scope>NUCLEOTIDE SEQUENCE [LARGE SCALE GENOMIC DNA]</scope>
    <source>
        <strain evidence="6">DSM 22720</strain>
    </source>
</reference>
<proteinExistence type="predicted"/>
<organism evidence="5 6">
    <name type="scientific">Enterovibrio nigricans DSM 22720</name>
    <dbReference type="NCBI Taxonomy" id="1121868"/>
    <lineage>
        <taxon>Bacteria</taxon>
        <taxon>Pseudomonadati</taxon>
        <taxon>Pseudomonadota</taxon>
        <taxon>Gammaproteobacteria</taxon>
        <taxon>Vibrionales</taxon>
        <taxon>Vibrionaceae</taxon>
        <taxon>Enterovibrio</taxon>
    </lineage>
</organism>
<sequence length="238" mass="26071">MRPLFIFMMQIENLCFRWPGQGEWQIDIANFAVGKGEKVFLKGASGSGKSTLLSLISGINAAESGRLKMLDTDITRLKNAERDAFRADNLGYIFQQFNLLPYLSVIDNVTLPCRFSSSRAQKVEGSIEAEAKRLLLGLALPDACLYEPVTSLSIGQQQRVAAARALIGKPALVLADEPTSALDFDSRNTFVSLLMKECENAEASLLFVSHDHSLESHFDRSVALSDLNATRALGVDVT</sequence>
<evidence type="ECO:0000313" key="6">
    <source>
        <dbReference type="Proteomes" id="UP000190162"/>
    </source>
</evidence>
<dbReference type="InterPro" id="IPR027417">
    <property type="entry name" value="P-loop_NTPase"/>
</dbReference>
<dbReference type="SMART" id="SM00382">
    <property type="entry name" value="AAA"/>
    <property type="match status" value="1"/>
</dbReference>
<dbReference type="GO" id="GO:0005524">
    <property type="term" value="F:ATP binding"/>
    <property type="evidence" value="ECO:0007669"/>
    <property type="project" value="UniProtKB-KW"/>
</dbReference>
<evidence type="ECO:0000256" key="1">
    <source>
        <dbReference type="ARBA" id="ARBA00022448"/>
    </source>
</evidence>
<evidence type="ECO:0000313" key="5">
    <source>
        <dbReference type="EMBL" id="SKA71029.1"/>
    </source>
</evidence>
<keyword evidence="2" id="KW-0547">Nucleotide-binding</keyword>
<gene>
    <name evidence="5" type="ORF">SAMN02745132_04652</name>
</gene>
<dbReference type="EMBL" id="FUXU01000139">
    <property type="protein sequence ID" value="SKA71029.1"/>
    <property type="molecule type" value="Genomic_DNA"/>
</dbReference>
<dbReference type="GO" id="GO:0022857">
    <property type="term" value="F:transmembrane transporter activity"/>
    <property type="evidence" value="ECO:0007669"/>
    <property type="project" value="TreeGrafter"/>
</dbReference>
<dbReference type="PROSITE" id="PS50893">
    <property type="entry name" value="ABC_TRANSPORTER_2"/>
    <property type="match status" value="1"/>
</dbReference>
<dbReference type="PANTHER" id="PTHR24220">
    <property type="entry name" value="IMPORT ATP-BINDING PROTEIN"/>
    <property type="match status" value="1"/>
</dbReference>
<keyword evidence="6" id="KW-1185">Reference proteome</keyword>
<dbReference type="SUPFAM" id="SSF52540">
    <property type="entry name" value="P-loop containing nucleoside triphosphate hydrolases"/>
    <property type="match status" value="1"/>
</dbReference>
<dbReference type="PANTHER" id="PTHR24220:SF611">
    <property type="entry name" value="ATP-BINDING COMPONENT OF ABC TRANSPORTER-RELATED"/>
    <property type="match status" value="1"/>
</dbReference>
<feature type="domain" description="ABC transporter" evidence="4">
    <location>
        <begin position="9"/>
        <end position="237"/>
    </location>
</feature>
<accession>A0A1T4W1L6</accession>
<keyword evidence="1" id="KW-0813">Transport</keyword>
<dbReference type="InterPro" id="IPR003593">
    <property type="entry name" value="AAA+_ATPase"/>
</dbReference>